<protein>
    <submittedName>
        <fullName evidence="1">Uncharacterized protein</fullName>
    </submittedName>
</protein>
<reference evidence="1" key="1">
    <citation type="submission" date="2021-03" db="EMBL/GenBank/DDBJ databases">
        <title>Genomic Encyclopedia of Type Strains, Phase IV (KMG-IV): sequencing the most valuable type-strain genomes for metagenomic binning, comparative biology and taxonomic classification.</title>
        <authorList>
            <person name="Goeker M."/>
        </authorList>
    </citation>
    <scope>NUCLEOTIDE SEQUENCE</scope>
    <source>
        <strain evidence="1">DSM 107338</strain>
    </source>
</reference>
<organism evidence="1 2">
    <name type="scientific">Oceanobacillus polygoni</name>
    <dbReference type="NCBI Taxonomy" id="1235259"/>
    <lineage>
        <taxon>Bacteria</taxon>
        <taxon>Bacillati</taxon>
        <taxon>Bacillota</taxon>
        <taxon>Bacilli</taxon>
        <taxon>Bacillales</taxon>
        <taxon>Bacillaceae</taxon>
        <taxon>Oceanobacillus</taxon>
    </lineage>
</organism>
<dbReference type="AlphaFoldDB" id="A0A9X1CL07"/>
<gene>
    <name evidence="1" type="ORF">J2Z64_003946</name>
</gene>
<proteinExistence type="predicted"/>
<sequence>METIIDVYNWVEFEENLVELDVFHLNEKVRMEAIEKANAGGNEDFSVTAFDERKEDKYWFHFRLLVSEDDGERTLHYINYYVTDE</sequence>
<dbReference type="Proteomes" id="UP001138793">
    <property type="component" value="Unassembled WGS sequence"/>
</dbReference>
<keyword evidence="2" id="KW-1185">Reference proteome</keyword>
<evidence type="ECO:0000313" key="2">
    <source>
        <dbReference type="Proteomes" id="UP001138793"/>
    </source>
</evidence>
<dbReference type="RefSeq" id="WP_149472869.1">
    <property type="nucleotide sequence ID" value="NZ_JAGGMB010000019.1"/>
</dbReference>
<comment type="caution">
    <text evidence="1">The sequence shown here is derived from an EMBL/GenBank/DDBJ whole genome shotgun (WGS) entry which is preliminary data.</text>
</comment>
<dbReference type="EMBL" id="JAGGMB010000019">
    <property type="protein sequence ID" value="MBP2079647.1"/>
    <property type="molecule type" value="Genomic_DNA"/>
</dbReference>
<evidence type="ECO:0000313" key="1">
    <source>
        <dbReference type="EMBL" id="MBP2079647.1"/>
    </source>
</evidence>
<name>A0A9X1CL07_9BACI</name>
<accession>A0A9X1CL07</accession>